<feature type="compositionally biased region" description="Low complexity" evidence="2">
    <location>
        <begin position="819"/>
        <end position="830"/>
    </location>
</feature>
<protein>
    <submittedName>
        <fullName evidence="3">8485_t:CDS:1</fullName>
    </submittedName>
</protein>
<feature type="region of interest" description="Disordered" evidence="2">
    <location>
        <begin position="1"/>
        <end position="63"/>
    </location>
</feature>
<dbReference type="Proteomes" id="UP000789759">
    <property type="component" value="Unassembled WGS sequence"/>
</dbReference>
<gene>
    <name evidence="3" type="ORF">CPELLU_LOCUS3215</name>
</gene>
<name>A0A9N9A4J1_9GLOM</name>
<keyword evidence="4" id="KW-1185">Reference proteome</keyword>
<evidence type="ECO:0000256" key="2">
    <source>
        <dbReference type="SAM" id="MobiDB-lite"/>
    </source>
</evidence>
<evidence type="ECO:0000256" key="1">
    <source>
        <dbReference type="SAM" id="Coils"/>
    </source>
</evidence>
<evidence type="ECO:0000313" key="3">
    <source>
        <dbReference type="EMBL" id="CAG8517369.1"/>
    </source>
</evidence>
<comment type="caution">
    <text evidence="3">The sequence shown here is derived from an EMBL/GenBank/DDBJ whole genome shotgun (WGS) entry which is preliminary data.</text>
</comment>
<feature type="compositionally biased region" description="Polar residues" evidence="2">
    <location>
        <begin position="49"/>
        <end position="63"/>
    </location>
</feature>
<evidence type="ECO:0000313" key="4">
    <source>
        <dbReference type="Proteomes" id="UP000789759"/>
    </source>
</evidence>
<dbReference type="EMBL" id="CAJVQA010001521">
    <property type="protein sequence ID" value="CAG8517369.1"/>
    <property type="molecule type" value="Genomic_DNA"/>
</dbReference>
<feature type="compositionally biased region" description="Polar residues" evidence="2">
    <location>
        <begin position="794"/>
        <end position="818"/>
    </location>
</feature>
<feature type="coiled-coil region" evidence="1">
    <location>
        <begin position="634"/>
        <end position="740"/>
    </location>
</feature>
<feature type="coiled-coil region" evidence="1">
    <location>
        <begin position="382"/>
        <end position="585"/>
    </location>
</feature>
<accession>A0A9N9A4J1</accession>
<dbReference type="OrthoDB" id="2442528at2759"/>
<feature type="region of interest" description="Disordered" evidence="2">
    <location>
        <begin position="787"/>
        <end position="840"/>
    </location>
</feature>
<proteinExistence type="predicted"/>
<reference evidence="3" key="1">
    <citation type="submission" date="2021-06" db="EMBL/GenBank/DDBJ databases">
        <authorList>
            <person name="Kallberg Y."/>
            <person name="Tangrot J."/>
            <person name="Rosling A."/>
        </authorList>
    </citation>
    <scope>NUCLEOTIDE SEQUENCE</scope>
    <source>
        <strain evidence="3">FL966</strain>
    </source>
</reference>
<feature type="coiled-coil region" evidence="1">
    <location>
        <begin position="319"/>
        <end position="346"/>
    </location>
</feature>
<dbReference type="AlphaFoldDB" id="A0A9N9A4J1"/>
<feature type="compositionally biased region" description="Basic and acidic residues" evidence="2">
    <location>
        <begin position="1"/>
        <end position="13"/>
    </location>
</feature>
<organism evidence="3 4">
    <name type="scientific">Cetraspora pellucida</name>
    <dbReference type="NCBI Taxonomy" id="1433469"/>
    <lineage>
        <taxon>Eukaryota</taxon>
        <taxon>Fungi</taxon>
        <taxon>Fungi incertae sedis</taxon>
        <taxon>Mucoromycota</taxon>
        <taxon>Glomeromycotina</taxon>
        <taxon>Glomeromycetes</taxon>
        <taxon>Diversisporales</taxon>
        <taxon>Gigasporaceae</taxon>
        <taxon>Cetraspora</taxon>
    </lineage>
</organism>
<sequence>MSERSSKSDDSKGIDVSSKPTLNVFAQPHFRTKTNTTRLSFKDFHKNVPNPNLQSPSDSSPRSIFQLDSSSDISLISKTFPTKQDNSETELEECTTEQDSIQEISTNDDSAVLPELNPLCPSHSDEELPLQSDSIHMKDLQIRQTDMEINDCDIESCIIQNPQEVDLSLKGNQNPSSEVLSSSSNQLDLSSVDECMPINAHTSNVMKSCFQINSKNPRNNAKIDDLHKENEGDDLGIIIEVAHRWKKEVSRKDSLIKELHDEIHRLKKTIEQRDHSLSLYIERMFIVEALIKRQQTYTDHNRERIEKMKSKYYLYRNSLSNMLKRMEEVRDEKNRIESEIGSLKCEFDKLVTQHKSISESHASNFQSQQSQIAQITDLNTHLTESNTQLNNVIAQLRQLIQDSDAKSSCYASELESTREKLEALLRERGTERMEHMNKCQNIESLLKLSEDNNKALSTNRKENEKRIAQLEVQLNELESGREKLEVLLRERDTERMAHTNKCQNLESLLKLSEDNNKALTTNQKENEERIAQLEFQLNELESTRKKLEVLLRERDTERIAHINECQNLESLLKLSEDNNKALTTNQKENEESVNFIHYLVAIGTTDIPDLDLNIQYNKIILKFDQEQSSSETKIEELSRTVETWKSKAESFESQLSIISTKHDELQNEHNKVVEEMINVNRQHNEAVDKALNRAACYYQDMAKRTAVEHENDIRKRDCKIREAEAKEIALTEEIKSIKSKLIRTELNEKSLLRQLRLRKGCSVCNVSTTGNTTKEFHITDNAIKAESNDELKSGPSNDWLSPNAQTRDTDGSQYTTRLSVPSTPSTSGSTQIGTRNRKAK</sequence>
<keyword evidence="1" id="KW-0175">Coiled coil</keyword>